<feature type="compositionally biased region" description="Polar residues" evidence="1">
    <location>
        <begin position="778"/>
        <end position="795"/>
    </location>
</feature>
<accession>A0ABR1GVT0</accession>
<dbReference type="Proteomes" id="UP001498476">
    <property type="component" value="Unassembled WGS sequence"/>
</dbReference>
<sequence>MSLPDSPRGSGDRRSTRTAGWRFPWSKTKNLPGLCAQCSTIDFDQFASPPASPTGAPEEISRTLISLFDVIKNQRRSKCKFCTLLFKALALPRHDPFEHPAVKEHMPTDLKGKTFETWVEGIRWHDNILNIPHPFGQGRNRIQIEQDPSDPDKLREHRNQAMEAAGTGAVVVSAGAFGAAAHAASQETNRDRQAAVSVASSAGSLVTSAVAIMDYKLPAVLTIKLHNNTDVSEGLLEIRLWGYGSKVQAPLSVLTEFNLRVASPFVVQDDGLSLRYGRVIGEEIDVERDCLEWLNHCRQHHGELCAEPDWSAGLPPPSGKHFRLVEIQESKSDNEERRDEDEEYPCKVVQVDIEGQGGTVPEYAALSYVWGDTGAETLSLHQWNVSQLSRQINGHEKQVARTISDAIEVAKRLGIRYLWADRLCVIQKDPNTDDGAKARETQLQQMDSIFGHAAVVIIAAAGEDAEVGLAGISSTRKPRQMAQEVRPNVNVLLPVDYDESYGKWDTRGWTLQEKLLSKRMLVFGGTYVSFHCRHGILREDMPATHAGNGPPPIPHLSMPPNSQAPRVTEAWDGTPVLLRSPFFNEYAKLLEQYTSRDMTSSNDILSGVLGLLKVLENMRNLSSPPDSRDFAESQDTKLGDHTLYGLPEEFLDLALLWQPPAVIGTYLTKRAIDVLPSWSWAGWEVSKTPSHDEDAGREYQARPGVRFEEPFWVSGNDDMSLRKFTATGNDAEERFRPLVMWFKFIEKRQEKPSPPPKKPHLRHNLGKRQATPLANSEIATGSQLATRPQPATSPQPEGRLVPVNGYGVGIVCGSADMQIRALEKALRFPETDFENAGPPFVEDKIPLNDRHLVCETQVARFRLRPAAPRQEPLWNYVDGVAKIEKKLEILEAEILDESENVVGYVIPTDQRKTISSHSYDLILLSESQYWGNEKRIDIIGFPLYNVMLVEWDTMGWFATRTGLGKISKPAWQRAANPAKKRVILK</sequence>
<evidence type="ECO:0000313" key="3">
    <source>
        <dbReference type="EMBL" id="KAK7409639.1"/>
    </source>
</evidence>
<proteinExistence type="predicted"/>
<dbReference type="InterPro" id="IPR010730">
    <property type="entry name" value="HET"/>
</dbReference>
<evidence type="ECO:0000256" key="1">
    <source>
        <dbReference type="SAM" id="MobiDB-lite"/>
    </source>
</evidence>
<gene>
    <name evidence="3" type="ORF">QQX98_008154</name>
</gene>
<dbReference type="PANTHER" id="PTHR33112:SF12">
    <property type="entry name" value="HETEROKARYON INCOMPATIBILITY DOMAIN-CONTAINING PROTEIN"/>
    <property type="match status" value="1"/>
</dbReference>
<feature type="domain" description="Heterokaryon incompatibility" evidence="2">
    <location>
        <begin position="363"/>
        <end position="513"/>
    </location>
</feature>
<name>A0ABR1GVT0_9HYPO</name>
<organism evidence="3 4">
    <name type="scientific">Neonectria punicea</name>
    <dbReference type="NCBI Taxonomy" id="979145"/>
    <lineage>
        <taxon>Eukaryota</taxon>
        <taxon>Fungi</taxon>
        <taxon>Dikarya</taxon>
        <taxon>Ascomycota</taxon>
        <taxon>Pezizomycotina</taxon>
        <taxon>Sordariomycetes</taxon>
        <taxon>Hypocreomycetidae</taxon>
        <taxon>Hypocreales</taxon>
        <taxon>Nectriaceae</taxon>
        <taxon>Neonectria</taxon>
    </lineage>
</organism>
<keyword evidence="4" id="KW-1185">Reference proteome</keyword>
<comment type="caution">
    <text evidence="3">The sequence shown here is derived from an EMBL/GenBank/DDBJ whole genome shotgun (WGS) entry which is preliminary data.</text>
</comment>
<protein>
    <recommendedName>
        <fullName evidence="2">Heterokaryon incompatibility domain-containing protein</fullName>
    </recommendedName>
</protein>
<dbReference type="Pfam" id="PF06985">
    <property type="entry name" value="HET"/>
    <property type="match status" value="1"/>
</dbReference>
<evidence type="ECO:0000313" key="4">
    <source>
        <dbReference type="Proteomes" id="UP001498476"/>
    </source>
</evidence>
<evidence type="ECO:0000259" key="2">
    <source>
        <dbReference type="Pfam" id="PF06985"/>
    </source>
</evidence>
<feature type="region of interest" description="Disordered" evidence="1">
    <location>
        <begin position="778"/>
        <end position="800"/>
    </location>
</feature>
<dbReference type="EMBL" id="JAZAVJ010000144">
    <property type="protein sequence ID" value="KAK7409639.1"/>
    <property type="molecule type" value="Genomic_DNA"/>
</dbReference>
<dbReference type="PANTHER" id="PTHR33112">
    <property type="entry name" value="DOMAIN PROTEIN, PUTATIVE-RELATED"/>
    <property type="match status" value="1"/>
</dbReference>
<reference evidence="3 4" key="1">
    <citation type="journal article" date="2025" name="Microbiol. Resour. Announc.">
        <title>Draft genome sequences for Neonectria magnoliae and Neonectria punicea, canker pathogens of Liriodendron tulipifera and Acer saccharum in West Virginia.</title>
        <authorList>
            <person name="Petronek H.M."/>
            <person name="Kasson M.T."/>
            <person name="Metheny A.M."/>
            <person name="Stauder C.M."/>
            <person name="Lovett B."/>
            <person name="Lynch S.C."/>
            <person name="Garnas J.R."/>
            <person name="Kasson L.R."/>
            <person name="Stajich J.E."/>
        </authorList>
    </citation>
    <scope>NUCLEOTIDE SEQUENCE [LARGE SCALE GENOMIC DNA]</scope>
    <source>
        <strain evidence="3 4">NRRL 64653</strain>
    </source>
</reference>